<keyword evidence="5 6" id="KW-0472">Membrane</keyword>
<comment type="caution">
    <text evidence="7">The sequence shown here is derived from an EMBL/GenBank/DDBJ whole genome shotgun (WGS) entry which is preliminary data.</text>
</comment>
<accession>A0A9P6DMG2</accession>
<keyword evidence="8" id="KW-1185">Reference proteome</keyword>
<evidence type="ECO:0000256" key="3">
    <source>
        <dbReference type="ARBA" id="ARBA00022692"/>
    </source>
</evidence>
<name>A0A9P6DMG2_9AGAM</name>
<evidence type="ECO:0000313" key="7">
    <source>
        <dbReference type="EMBL" id="KAF9503515.1"/>
    </source>
</evidence>
<gene>
    <name evidence="7" type="ORF">BS47DRAFT_1386441</name>
</gene>
<sequence length="443" mass="48634">MAPSPRAESLTSAEDEKVGPQVFEDIPSLTLEEEKRLYRKIDLRLMPILSLVYLLAFMDRGNIGNAKLEGLVTQLKMTSQDYTVALVMFFVLYSIPQLVMGNRDDLDGSRQNISPICWHQNLSGVCEAGLFPGVVYFLTFWYSRYQLQTRVAIFFGATTIAGAFSGLLAYGISFMSGTQGLLGWSWIFILEGIATVVVAIISAFWLHGCDSPEEASFLTPAERKFLSYRRRHESSSVGEDESLKSVYVWRAVKEWQVWAHSLIALCIVVPLYANALFLPSIIKGFGYSVAVSQLLTVPPYVFAAIITITGSLIADRIKRRSPSIVIGLTIGLIGFAINISNVKSRGPKCVGIAMQLGLGNIGAIIASVSYRTKDEPHFTLGHSVVIGFTCTGIIVTFLVALILARINADRDAQALNGENSLGSYTKEELAGLGDRAPDFRYSL</sequence>
<organism evidence="7 8">
    <name type="scientific">Hydnum rufescens UP504</name>
    <dbReference type="NCBI Taxonomy" id="1448309"/>
    <lineage>
        <taxon>Eukaryota</taxon>
        <taxon>Fungi</taxon>
        <taxon>Dikarya</taxon>
        <taxon>Basidiomycota</taxon>
        <taxon>Agaricomycotina</taxon>
        <taxon>Agaricomycetes</taxon>
        <taxon>Cantharellales</taxon>
        <taxon>Hydnaceae</taxon>
        <taxon>Hydnum</taxon>
    </lineage>
</organism>
<dbReference type="OrthoDB" id="2985014at2759"/>
<protein>
    <recommendedName>
        <fullName evidence="9">High-affinity nicotinic acid transporter</fullName>
    </recommendedName>
</protein>
<dbReference type="Pfam" id="PF07690">
    <property type="entry name" value="MFS_1"/>
    <property type="match status" value="1"/>
</dbReference>
<dbReference type="EMBL" id="MU129342">
    <property type="protein sequence ID" value="KAF9503515.1"/>
    <property type="molecule type" value="Genomic_DNA"/>
</dbReference>
<feature type="transmembrane region" description="Helical" evidence="6">
    <location>
        <begin position="257"/>
        <end position="282"/>
    </location>
</feature>
<dbReference type="PANTHER" id="PTHR43791:SF18">
    <property type="entry name" value="NICOTINIC ACID TRANSPORTER TNA1, PUTATIVE (AFU_ORTHOLOGUE AFUA_3G03820)-RELATED"/>
    <property type="match status" value="1"/>
</dbReference>
<feature type="transmembrane region" description="Helical" evidence="6">
    <location>
        <begin position="83"/>
        <end position="101"/>
    </location>
</feature>
<evidence type="ECO:0008006" key="9">
    <source>
        <dbReference type="Google" id="ProtNLM"/>
    </source>
</evidence>
<evidence type="ECO:0000256" key="5">
    <source>
        <dbReference type="ARBA" id="ARBA00023136"/>
    </source>
</evidence>
<dbReference type="Proteomes" id="UP000886523">
    <property type="component" value="Unassembled WGS sequence"/>
</dbReference>
<dbReference type="InterPro" id="IPR036259">
    <property type="entry name" value="MFS_trans_sf"/>
</dbReference>
<reference evidence="7" key="1">
    <citation type="journal article" date="2020" name="Nat. Commun.">
        <title>Large-scale genome sequencing of mycorrhizal fungi provides insights into the early evolution of symbiotic traits.</title>
        <authorList>
            <person name="Miyauchi S."/>
            <person name="Kiss E."/>
            <person name="Kuo A."/>
            <person name="Drula E."/>
            <person name="Kohler A."/>
            <person name="Sanchez-Garcia M."/>
            <person name="Morin E."/>
            <person name="Andreopoulos B."/>
            <person name="Barry K.W."/>
            <person name="Bonito G."/>
            <person name="Buee M."/>
            <person name="Carver A."/>
            <person name="Chen C."/>
            <person name="Cichocki N."/>
            <person name="Clum A."/>
            <person name="Culley D."/>
            <person name="Crous P.W."/>
            <person name="Fauchery L."/>
            <person name="Girlanda M."/>
            <person name="Hayes R.D."/>
            <person name="Keri Z."/>
            <person name="LaButti K."/>
            <person name="Lipzen A."/>
            <person name="Lombard V."/>
            <person name="Magnuson J."/>
            <person name="Maillard F."/>
            <person name="Murat C."/>
            <person name="Nolan M."/>
            <person name="Ohm R.A."/>
            <person name="Pangilinan J."/>
            <person name="Pereira M.F."/>
            <person name="Perotto S."/>
            <person name="Peter M."/>
            <person name="Pfister S."/>
            <person name="Riley R."/>
            <person name="Sitrit Y."/>
            <person name="Stielow J.B."/>
            <person name="Szollosi G."/>
            <person name="Zifcakova L."/>
            <person name="Stursova M."/>
            <person name="Spatafora J.W."/>
            <person name="Tedersoo L."/>
            <person name="Vaario L.M."/>
            <person name="Yamada A."/>
            <person name="Yan M."/>
            <person name="Wang P."/>
            <person name="Xu J."/>
            <person name="Bruns T."/>
            <person name="Baldrian P."/>
            <person name="Vilgalys R."/>
            <person name="Dunand C."/>
            <person name="Henrissat B."/>
            <person name="Grigoriev I.V."/>
            <person name="Hibbett D."/>
            <person name="Nagy L.G."/>
            <person name="Martin F.M."/>
        </authorList>
    </citation>
    <scope>NUCLEOTIDE SEQUENCE</scope>
    <source>
        <strain evidence="7">UP504</strain>
    </source>
</reference>
<evidence type="ECO:0000256" key="4">
    <source>
        <dbReference type="ARBA" id="ARBA00022989"/>
    </source>
</evidence>
<dbReference type="PANTHER" id="PTHR43791">
    <property type="entry name" value="PERMEASE-RELATED"/>
    <property type="match status" value="1"/>
</dbReference>
<feature type="transmembrane region" description="Helical" evidence="6">
    <location>
        <begin position="349"/>
        <end position="370"/>
    </location>
</feature>
<evidence type="ECO:0000313" key="8">
    <source>
        <dbReference type="Proteomes" id="UP000886523"/>
    </source>
</evidence>
<feature type="transmembrane region" description="Helical" evidence="6">
    <location>
        <begin position="149"/>
        <end position="172"/>
    </location>
</feature>
<dbReference type="InterPro" id="IPR011701">
    <property type="entry name" value="MFS"/>
</dbReference>
<proteinExistence type="predicted"/>
<dbReference type="AlphaFoldDB" id="A0A9P6DMG2"/>
<dbReference type="SUPFAM" id="SSF103473">
    <property type="entry name" value="MFS general substrate transporter"/>
    <property type="match status" value="1"/>
</dbReference>
<dbReference type="GO" id="GO:0022857">
    <property type="term" value="F:transmembrane transporter activity"/>
    <property type="evidence" value="ECO:0007669"/>
    <property type="project" value="InterPro"/>
</dbReference>
<dbReference type="Gene3D" id="1.20.1250.20">
    <property type="entry name" value="MFS general substrate transporter like domains"/>
    <property type="match status" value="3"/>
</dbReference>
<feature type="transmembrane region" description="Helical" evidence="6">
    <location>
        <begin position="294"/>
        <end position="314"/>
    </location>
</feature>
<evidence type="ECO:0000256" key="1">
    <source>
        <dbReference type="ARBA" id="ARBA00004141"/>
    </source>
</evidence>
<feature type="transmembrane region" description="Helical" evidence="6">
    <location>
        <begin position="320"/>
        <end position="337"/>
    </location>
</feature>
<dbReference type="GO" id="GO:0016020">
    <property type="term" value="C:membrane"/>
    <property type="evidence" value="ECO:0007669"/>
    <property type="project" value="UniProtKB-SubCell"/>
</dbReference>
<comment type="subcellular location">
    <subcellularLocation>
        <location evidence="1">Membrane</location>
        <topology evidence="1">Multi-pass membrane protein</topology>
    </subcellularLocation>
</comment>
<evidence type="ECO:0000256" key="2">
    <source>
        <dbReference type="ARBA" id="ARBA00022448"/>
    </source>
</evidence>
<keyword evidence="4 6" id="KW-1133">Transmembrane helix</keyword>
<feature type="transmembrane region" description="Helical" evidence="6">
    <location>
        <begin position="382"/>
        <end position="404"/>
    </location>
</feature>
<keyword evidence="2" id="KW-0813">Transport</keyword>
<feature type="transmembrane region" description="Helical" evidence="6">
    <location>
        <begin position="122"/>
        <end position="143"/>
    </location>
</feature>
<keyword evidence="3 6" id="KW-0812">Transmembrane</keyword>
<evidence type="ECO:0000256" key="6">
    <source>
        <dbReference type="SAM" id="Phobius"/>
    </source>
</evidence>
<feature type="transmembrane region" description="Helical" evidence="6">
    <location>
        <begin position="184"/>
        <end position="206"/>
    </location>
</feature>